<sequence>MRIRTPLAALAVASVAVSAFGAPQNAQASTARPSVDEMPLTSVDEKGIDEPGARESSNTTSSVQNRSTRNLPGIFMAQSMGLGANSGGTSQPKEKPGLGGSKSDSTTPSQKPTPAQKSQPSQKPAPSQEPSPTQAPETSAPAINGSAKDKTEDGVNIASISKVVKVPAGNPSVVGVSYTGHAKVTFEVRTKTGGSWGAWKEIDQENTGEGRPGTEPYVVAGASNIQMRVLGDTAASDAKLVLVDPKKTSGDAAAVAGNSPVPATAGEATAGTNSNVTCDNNGCEGVENATNVAFAASNVSVGKVDKPPIASRKDWGANESLRKGSPDYAPKVKAAVVHHTAGSNNYSAGDVPGIIRGIYTFHTKGRGWADVGYNVLVDKYGRMWQGRAGDINRPVVGAHAQGFNSGTFGISVMGDYDKQAPSAEALNAVEHAIAWKLNGVDANGRANVNGRSIRAISAHRDVGDTDCPGDAFYARMGEIRDAVSKLQKGQKVEAPQKNEPQEENLTPIQKAYKGNETALGQPRGNEHKWGDGYVQNYDRGFITWTQQTGAVILRDGMAHAWWRNRDDIGLPTQNEKPLQHGSYQSFQRGAVHWSPNNGAHATWGVIWKYWKDKGFERGHMGFPTSDVTKSDGQLEQRFEGARVQHTDGFGTVEYAPGPAVRGGANDQNPQPEPERSEEPQQDNKPDEKAEEKSKDKAEDKPKDKPKEKPKKKSTDDIRREMIKEARKGLGTPYVWGGNTPNGWDCSGYTRYVYNKIGIKIPRHSSAQMRAGRIVSEKEAKPGDIIWAPGHVGIVSDKKGKMLDAGSRRTNTSERSYDWMKRRGAKFVRYLDD</sequence>
<dbReference type="InterPro" id="IPR002502">
    <property type="entry name" value="Amidase_domain"/>
</dbReference>
<feature type="region of interest" description="Disordered" evidence="6">
    <location>
        <begin position="22"/>
        <end position="67"/>
    </location>
</feature>
<dbReference type="GO" id="GO:0008234">
    <property type="term" value="F:cysteine-type peptidase activity"/>
    <property type="evidence" value="ECO:0007669"/>
    <property type="project" value="UniProtKB-KW"/>
</dbReference>
<name>A0A2N6VP84_9MICO</name>
<keyword evidence="5" id="KW-0788">Thiol protease</keyword>
<organism evidence="9 10">
    <name type="scientific">Brevibacterium paucivorans</name>
    <dbReference type="NCBI Taxonomy" id="170994"/>
    <lineage>
        <taxon>Bacteria</taxon>
        <taxon>Bacillati</taxon>
        <taxon>Actinomycetota</taxon>
        <taxon>Actinomycetes</taxon>
        <taxon>Micrococcales</taxon>
        <taxon>Brevibacteriaceae</taxon>
        <taxon>Brevibacterium</taxon>
    </lineage>
</organism>
<dbReference type="SMART" id="SM00644">
    <property type="entry name" value="Ami_2"/>
    <property type="match status" value="1"/>
</dbReference>
<accession>A0A2N6VP84</accession>
<keyword evidence="7" id="KW-0732">Signal</keyword>
<dbReference type="GO" id="GO:0008745">
    <property type="term" value="F:N-acetylmuramoyl-L-alanine amidase activity"/>
    <property type="evidence" value="ECO:0007669"/>
    <property type="project" value="InterPro"/>
</dbReference>
<gene>
    <name evidence="9" type="ORF">CJ199_00385</name>
</gene>
<dbReference type="RefSeq" id="WP_102237566.1">
    <property type="nucleotide sequence ID" value="NZ_PNHK01000001.1"/>
</dbReference>
<evidence type="ECO:0000256" key="6">
    <source>
        <dbReference type="SAM" id="MobiDB-lite"/>
    </source>
</evidence>
<dbReference type="Pfam" id="PF08310">
    <property type="entry name" value="LGFP"/>
    <property type="match status" value="2"/>
</dbReference>
<dbReference type="InterPro" id="IPR000064">
    <property type="entry name" value="NLP_P60_dom"/>
</dbReference>
<feature type="compositionally biased region" description="Basic and acidic residues" evidence="6">
    <location>
        <begin position="43"/>
        <end position="53"/>
    </location>
</feature>
<dbReference type="GO" id="GO:0009253">
    <property type="term" value="P:peptidoglycan catabolic process"/>
    <property type="evidence" value="ECO:0007669"/>
    <property type="project" value="InterPro"/>
</dbReference>
<feature type="region of interest" description="Disordered" evidence="6">
    <location>
        <begin position="79"/>
        <end position="152"/>
    </location>
</feature>
<evidence type="ECO:0000256" key="5">
    <source>
        <dbReference type="ARBA" id="ARBA00022807"/>
    </source>
</evidence>
<feature type="domain" description="NlpC/P60" evidence="8">
    <location>
        <begin position="715"/>
        <end position="830"/>
    </location>
</feature>
<dbReference type="Pfam" id="PF00877">
    <property type="entry name" value="NLPC_P60"/>
    <property type="match status" value="1"/>
</dbReference>
<dbReference type="InterPro" id="IPR015510">
    <property type="entry name" value="PGRP"/>
</dbReference>
<dbReference type="PANTHER" id="PTHR11022">
    <property type="entry name" value="PEPTIDOGLYCAN RECOGNITION PROTEIN"/>
    <property type="match status" value="1"/>
</dbReference>
<evidence type="ECO:0000256" key="3">
    <source>
        <dbReference type="ARBA" id="ARBA00022670"/>
    </source>
</evidence>
<comment type="similarity">
    <text evidence="1">Belongs to the peptidase C40 family.</text>
</comment>
<feature type="compositionally biased region" description="Polar residues" evidence="6">
    <location>
        <begin position="102"/>
        <end position="137"/>
    </location>
</feature>
<dbReference type="GO" id="GO:0006508">
    <property type="term" value="P:proteolysis"/>
    <property type="evidence" value="ECO:0007669"/>
    <property type="project" value="UniProtKB-KW"/>
</dbReference>
<dbReference type="InterPro" id="IPR036505">
    <property type="entry name" value="Amidase/PGRP_sf"/>
</dbReference>
<evidence type="ECO:0000313" key="10">
    <source>
        <dbReference type="Proteomes" id="UP000235598"/>
    </source>
</evidence>
<dbReference type="InterPro" id="IPR038765">
    <property type="entry name" value="Papain-like_cys_pep_sf"/>
</dbReference>
<dbReference type="InterPro" id="IPR013207">
    <property type="entry name" value="LGFP"/>
</dbReference>
<dbReference type="AlphaFoldDB" id="A0A2N6VP84"/>
<evidence type="ECO:0000256" key="4">
    <source>
        <dbReference type="ARBA" id="ARBA00022801"/>
    </source>
</evidence>
<feature type="region of interest" description="Disordered" evidence="6">
    <location>
        <begin position="642"/>
        <end position="717"/>
    </location>
</feature>
<protein>
    <recommendedName>
        <fullName evidence="8">NlpC/P60 domain-containing protein</fullName>
    </recommendedName>
</protein>
<dbReference type="PANTHER" id="PTHR11022:SF41">
    <property type="entry name" value="PEPTIDOGLYCAN-RECOGNITION PROTEIN LC-RELATED"/>
    <property type="match status" value="1"/>
</dbReference>
<proteinExistence type="inferred from homology"/>
<keyword evidence="3" id="KW-0645">Protease</keyword>
<dbReference type="Gene3D" id="3.90.1720.10">
    <property type="entry name" value="endopeptidase domain like (from Nostoc punctiforme)"/>
    <property type="match status" value="1"/>
</dbReference>
<evidence type="ECO:0000313" key="9">
    <source>
        <dbReference type="EMBL" id="PMD05907.1"/>
    </source>
</evidence>
<reference evidence="9 10" key="1">
    <citation type="submission" date="2017-09" db="EMBL/GenBank/DDBJ databases">
        <title>Bacterial strain isolated from the female urinary microbiota.</title>
        <authorList>
            <person name="Thomas-White K."/>
            <person name="Kumar N."/>
            <person name="Forster S."/>
            <person name="Putonti C."/>
            <person name="Lawley T."/>
            <person name="Wolfe A.J."/>
        </authorList>
    </citation>
    <scope>NUCLEOTIDE SEQUENCE [LARGE SCALE GENOMIC DNA]</scope>
    <source>
        <strain evidence="9 10">UMB1301</strain>
    </source>
</reference>
<feature type="chain" id="PRO_5014626847" description="NlpC/P60 domain-containing protein" evidence="7">
    <location>
        <begin position="29"/>
        <end position="832"/>
    </location>
</feature>
<dbReference type="Gene3D" id="3.40.80.10">
    <property type="entry name" value="Peptidoglycan recognition protein-like"/>
    <property type="match status" value="1"/>
</dbReference>
<dbReference type="PROSITE" id="PS51935">
    <property type="entry name" value="NLPC_P60"/>
    <property type="match status" value="1"/>
</dbReference>
<dbReference type="SUPFAM" id="SSF55846">
    <property type="entry name" value="N-acetylmuramoyl-L-alanine amidase-like"/>
    <property type="match status" value="1"/>
</dbReference>
<keyword evidence="4" id="KW-0378">Hydrolase</keyword>
<dbReference type="OrthoDB" id="514320at2"/>
<comment type="similarity">
    <text evidence="2">Belongs to the N-acetylmuramoyl-L-alanine amidase 2 family.</text>
</comment>
<comment type="caution">
    <text evidence="9">The sequence shown here is derived from an EMBL/GenBank/DDBJ whole genome shotgun (WGS) entry which is preliminary data.</text>
</comment>
<dbReference type="SMART" id="SM00701">
    <property type="entry name" value="PGRP"/>
    <property type="match status" value="1"/>
</dbReference>
<dbReference type="GO" id="GO:0008270">
    <property type="term" value="F:zinc ion binding"/>
    <property type="evidence" value="ECO:0007669"/>
    <property type="project" value="InterPro"/>
</dbReference>
<dbReference type="InterPro" id="IPR006619">
    <property type="entry name" value="PGRP_domain_met/bac"/>
</dbReference>
<feature type="signal peptide" evidence="7">
    <location>
        <begin position="1"/>
        <end position="28"/>
    </location>
</feature>
<evidence type="ECO:0000256" key="1">
    <source>
        <dbReference type="ARBA" id="ARBA00007074"/>
    </source>
</evidence>
<feature type="compositionally biased region" description="Polar residues" evidence="6">
    <location>
        <begin position="55"/>
        <end position="67"/>
    </location>
</feature>
<evidence type="ECO:0000256" key="7">
    <source>
        <dbReference type="SAM" id="SignalP"/>
    </source>
</evidence>
<dbReference type="EMBL" id="PNHK01000001">
    <property type="protein sequence ID" value="PMD05907.1"/>
    <property type="molecule type" value="Genomic_DNA"/>
</dbReference>
<evidence type="ECO:0000259" key="8">
    <source>
        <dbReference type="PROSITE" id="PS51935"/>
    </source>
</evidence>
<dbReference type="Proteomes" id="UP000235598">
    <property type="component" value="Unassembled WGS sequence"/>
</dbReference>
<dbReference type="SUPFAM" id="SSF54001">
    <property type="entry name" value="Cysteine proteinases"/>
    <property type="match status" value="1"/>
</dbReference>
<evidence type="ECO:0000256" key="2">
    <source>
        <dbReference type="ARBA" id="ARBA00007553"/>
    </source>
</evidence>
<dbReference type="CDD" id="cd06583">
    <property type="entry name" value="PGRP"/>
    <property type="match status" value="1"/>
</dbReference>
<dbReference type="Pfam" id="PF01510">
    <property type="entry name" value="Amidase_2"/>
    <property type="match status" value="1"/>
</dbReference>
<feature type="compositionally biased region" description="Basic and acidic residues" evidence="6">
    <location>
        <begin position="672"/>
        <end position="717"/>
    </location>
</feature>